<dbReference type="RefSeq" id="WP_106294078.1">
    <property type="nucleotide sequence ID" value="NZ_PVTH01000008.1"/>
</dbReference>
<comment type="caution">
    <text evidence="1">The sequence shown here is derived from an EMBL/GenBank/DDBJ whole genome shotgun (WGS) entry which is preliminary data.</text>
</comment>
<dbReference type="GO" id="GO:0016788">
    <property type="term" value="F:hydrolase activity, acting on ester bonds"/>
    <property type="evidence" value="ECO:0007669"/>
    <property type="project" value="InterPro"/>
</dbReference>
<gene>
    <name evidence="1" type="ORF">B0I27_10828</name>
</gene>
<sequence length="301" mass="34803">MKAFYKLCLNGILLLALLLATDRTLGKLIEHYFFNEKQGDSAITTHALLHAKEDILIFGSSRASHHYIPELIRRKTGLSCYNLGRDGMKMKYYETLLKAVLSYHTPKIVILDLNINDFEVENNEEERLTTVFMPYINKNKEVHDLIYKESKKDYSLANISTLYRVNSLPVSILQHHLGMGQKHFNGYEPLVGKMHNIAKARHVENNHYKESEEKLAAFENFVEETQRRNIKLYVMVSPDMKTYKHNSIQTANQTLNKYKLRAYDYSELFKPDAYDMFYDGAHLNDAGAKAFTSAIIAAHLQ</sequence>
<dbReference type="Pfam" id="PF00657">
    <property type="entry name" value="Lipase_GDSL"/>
    <property type="match status" value="1"/>
</dbReference>
<dbReference type="Gene3D" id="3.40.50.1110">
    <property type="entry name" value="SGNH hydrolase"/>
    <property type="match status" value="1"/>
</dbReference>
<proteinExistence type="predicted"/>
<organism evidence="1 2">
    <name type="scientific">Arcticibacter pallidicorallinus</name>
    <dbReference type="NCBI Taxonomy" id="1259464"/>
    <lineage>
        <taxon>Bacteria</taxon>
        <taxon>Pseudomonadati</taxon>
        <taxon>Bacteroidota</taxon>
        <taxon>Sphingobacteriia</taxon>
        <taxon>Sphingobacteriales</taxon>
        <taxon>Sphingobacteriaceae</taxon>
        <taxon>Arcticibacter</taxon>
    </lineage>
</organism>
<name>A0A2T0TYV1_9SPHI</name>
<dbReference type="OrthoDB" id="869432at2"/>
<dbReference type="EMBL" id="PVTH01000008">
    <property type="protein sequence ID" value="PRY50823.1"/>
    <property type="molecule type" value="Genomic_DNA"/>
</dbReference>
<dbReference type="SUPFAM" id="SSF52266">
    <property type="entry name" value="SGNH hydrolase"/>
    <property type="match status" value="1"/>
</dbReference>
<evidence type="ECO:0000313" key="2">
    <source>
        <dbReference type="Proteomes" id="UP000238034"/>
    </source>
</evidence>
<evidence type="ECO:0000313" key="1">
    <source>
        <dbReference type="EMBL" id="PRY50823.1"/>
    </source>
</evidence>
<dbReference type="AlphaFoldDB" id="A0A2T0TYV1"/>
<keyword evidence="2" id="KW-1185">Reference proteome</keyword>
<dbReference type="InterPro" id="IPR001087">
    <property type="entry name" value="GDSL"/>
</dbReference>
<protein>
    <submittedName>
        <fullName evidence="1">Uncharacterized protein DUF1574</fullName>
    </submittedName>
</protein>
<dbReference type="Proteomes" id="UP000238034">
    <property type="component" value="Unassembled WGS sequence"/>
</dbReference>
<reference evidence="1 2" key="1">
    <citation type="submission" date="2018-03" db="EMBL/GenBank/DDBJ databases">
        <title>Genomic Encyclopedia of Type Strains, Phase III (KMG-III): the genomes of soil and plant-associated and newly described type strains.</title>
        <authorList>
            <person name="Whitman W."/>
        </authorList>
    </citation>
    <scope>NUCLEOTIDE SEQUENCE [LARGE SCALE GENOMIC DNA]</scope>
    <source>
        <strain evidence="1 2">CGMCC 1.9313</strain>
    </source>
</reference>
<dbReference type="InterPro" id="IPR036514">
    <property type="entry name" value="SGNH_hydro_sf"/>
</dbReference>
<accession>A0A2T0TYV1</accession>